<dbReference type="Pfam" id="PF08534">
    <property type="entry name" value="Redoxin"/>
    <property type="match status" value="1"/>
</dbReference>
<evidence type="ECO:0000313" key="3">
    <source>
        <dbReference type="Proteomes" id="UP001268651"/>
    </source>
</evidence>
<reference evidence="2 3" key="1">
    <citation type="submission" date="2023-10" db="EMBL/GenBank/DDBJ databases">
        <title>Marimonas sp. nov. isolated from tidal mud flat.</title>
        <authorList>
            <person name="Jaincy N.J."/>
            <person name="Srinivasan S."/>
            <person name="Lee S.-S."/>
        </authorList>
    </citation>
    <scope>NUCLEOTIDE SEQUENCE [LARGE SCALE GENOMIC DNA]</scope>
    <source>
        <strain evidence="2 3">MJ-SS3</strain>
    </source>
</reference>
<dbReference type="PROSITE" id="PS51352">
    <property type="entry name" value="THIOREDOXIN_2"/>
    <property type="match status" value="1"/>
</dbReference>
<dbReference type="CDD" id="cd02966">
    <property type="entry name" value="TlpA_like_family"/>
    <property type="match status" value="1"/>
</dbReference>
<dbReference type="EMBL" id="JAWHTF010000007">
    <property type="protein sequence ID" value="MDU8886877.1"/>
    <property type="molecule type" value="Genomic_DNA"/>
</dbReference>
<gene>
    <name evidence="2" type="ORF">RXV94_11950</name>
</gene>
<dbReference type="SUPFAM" id="SSF52833">
    <property type="entry name" value="Thioredoxin-like"/>
    <property type="match status" value="1"/>
</dbReference>
<comment type="caution">
    <text evidence="2">The sequence shown here is derived from an EMBL/GenBank/DDBJ whole genome shotgun (WGS) entry which is preliminary data.</text>
</comment>
<dbReference type="InterPro" id="IPR013766">
    <property type="entry name" value="Thioredoxin_domain"/>
</dbReference>
<keyword evidence="3" id="KW-1185">Reference proteome</keyword>
<organism evidence="2 3">
    <name type="scientific">Gilvirhabdus luticola</name>
    <dbReference type="NCBI Taxonomy" id="3079858"/>
    <lineage>
        <taxon>Bacteria</taxon>
        <taxon>Pseudomonadati</taxon>
        <taxon>Bacteroidota</taxon>
        <taxon>Flavobacteriia</taxon>
        <taxon>Flavobacteriales</taxon>
        <taxon>Flavobacteriaceae</taxon>
        <taxon>Gilvirhabdus</taxon>
    </lineage>
</organism>
<dbReference type="InterPro" id="IPR013740">
    <property type="entry name" value="Redoxin"/>
</dbReference>
<dbReference type="InterPro" id="IPR036249">
    <property type="entry name" value="Thioredoxin-like_sf"/>
</dbReference>
<feature type="domain" description="Thioredoxin" evidence="1">
    <location>
        <begin position="239"/>
        <end position="404"/>
    </location>
</feature>
<dbReference type="InterPro" id="IPR050553">
    <property type="entry name" value="Thioredoxin_ResA/DsbE_sf"/>
</dbReference>
<accession>A0ABU3U8Y9</accession>
<dbReference type="Gene3D" id="3.40.30.10">
    <property type="entry name" value="Glutaredoxin"/>
    <property type="match status" value="1"/>
</dbReference>
<protein>
    <submittedName>
        <fullName evidence="2">TlpA disulfide reductase family protein</fullName>
    </submittedName>
</protein>
<evidence type="ECO:0000259" key="1">
    <source>
        <dbReference type="PROSITE" id="PS51352"/>
    </source>
</evidence>
<proteinExistence type="predicted"/>
<evidence type="ECO:0000313" key="2">
    <source>
        <dbReference type="EMBL" id="MDU8886877.1"/>
    </source>
</evidence>
<dbReference type="PANTHER" id="PTHR42852:SF13">
    <property type="entry name" value="PROTEIN DIPZ"/>
    <property type="match status" value="1"/>
</dbReference>
<name>A0ABU3U8Y9_9FLAO</name>
<dbReference type="PROSITE" id="PS51257">
    <property type="entry name" value="PROKAR_LIPOPROTEIN"/>
    <property type="match status" value="1"/>
</dbReference>
<sequence>MIRFLFSSIILFSILSCADKPTKTLKKGLWRATLEVMDNEILPFIFEVKGETELHIYNDKEVIVVDEINYKGDSVNIKMPVFQNYIAVKFLDENNLSGIFINPERDRIVTFNAEFGNEKRYFVSDEPKRDLTGNWEMLFSPRIEDDEYIAKGIFKQQQNKLTGTIRTTTGDYRYLEGVVEGEHFELSTFDGSHAFLFTGTATDSTLQGMFYSGNHFKEPFIATRNENYELPNENELTFLKEGYDKLAFTFPDAEGNLVSLEDDQFKNKVVIVQLMGTWCPNCLDETKFYSQFYRENTNKDLEIVALAFEYAKTNEIAVENIKRYKEKANINYPILLAQIGGSSKVKAQEKLPMLNHVWSYPTSVFIDKKGKVRKIHTGFNGPATGEKYDAFKTEFYAFVNSLLEE</sequence>
<dbReference type="PANTHER" id="PTHR42852">
    <property type="entry name" value="THIOL:DISULFIDE INTERCHANGE PROTEIN DSBE"/>
    <property type="match status" value="1"/>
</dbReference>
<dbReference type="Proteomes" id="UP001268651">
    <property type="component" value="Unassembled WGS sequence"/>
</dbReference>
<dbReference type="RefSeq" id="WP_316662974.1">
    <property type="nucleotide sequence ID" value="NZ_JAWHTF010000007.1"/>
</dbReference>